<comment type="caution">
    <text evidence="2">The sequence shown here is derived from an EMBL/GenBank/DDBJ whole genome shotgun (WGS) entry which is preliminary data.</text>
</comment>
<dbReference type="RefSeq" id="WP_347613617.1">
    <property type="nucleotide sequence ID" value="NZ_JBDPZC010000022.1"/>
</dbReference>
<feature type="signal peptide" evidence="1">
    <location>
        <begin position="1"/>
        <end position="24"/>
    </location>
</feature>
<dbReference type="EMBL" id="JBDPZC010000022">
    <property type="protein sequence ID" value="MEO3715884.1"/>
    <property type="molecule type" value="Genomic_DNA"/>
</dbReference>
<accession>A0ABV0GLJ9</accession>
<dbReference type="PROSITE" id="PS51257">
    <property type="entry name" value="PROKAR_LIPOPROTEIN"/>
    <property type="match status" value="1"/>
</dbReference>
<keyword evidence="1" id="KW-0732">Signal</keyword>
<evidence type="ECO:0000256" key="1">
    <source>
        <dbReference type="SAM" id="SignalP"/>
    </source>
</evidence>
<dbReference type="Proteomes" id="UP001462640">
    <property type="component" value="Unassembled WGS sequence"/>
</dbReference>
<sequence length="257" mass="27744">MRKINSLHFIAVAACLMAGGSVMAADSPAAAPLDQRSYAGVLKGIEAFAAHRALAPNASLSFQLYPRRQGAGAVRPTLAIVSGGARAPLTLEADGSFKVPVRPDLNGPDAVLQSNQPEGSFAWRPVVRTPGLPAHVRRLGDLRLQCRVDLNAGLMVVPPSRANQALMASNPGRACEMSQAFYPIFADRPVFEVTLVSGSRRRVLLTQESLYGMGAPASRLPLLDWPHLRDRVVRLPLHDSAWPDDTQVVFEYLEPLP</sequence>
<evidence type="ECO:0000313" key="3">
    <source>
        <dbReference type="Proteomes" id="UP001462640"/>
    </source>
</evidence>
<gene>
    <name evidence="2" type="ORF">ABDJ40_24180</name>
</gene>
<name>A0ABV0GLJ9_9BURK</name>
<reference evidence="2 3" key="1">
    <citation type="submission" date="2024-05" db="EMBL/GenBank/DDBJ databases">
        <title>Roseateles sp. 2.12 16S ribosomal RNA gene Genome sequencing and assembly.</title>
        <authorList>
            <person name="Woo H."/>
        </authorList>
    </citation>
    <scope>NUCLEOTIDE SEQUENCE [LARGE SCALE GENOMIC DNA]</scope>
    <source>
        <strain evidence="2 3">2.12</strain>
    </source>
</reference>
<evidence type="ECO:0000313" key="2">
    <source>
        <dbReference type="EMBL" id="MEO3715884.1"/>
    </source>
</evidence>
<proteinExistence type="predicted"/>
<organism evidence="2 3">
    <name type="scientific">Roseateles flavus</name>
    <dbReference type="NCBI Taxonomy" id="3149041"/>
    <lineage>
        <taxon>Bacteria</taxon>
        <taxon>Pseudomonadati</taxon>
        <taxon>Pseudomonadota</taxon>
        <taxon>Betaproteobacteria</taxon>
        <taxon>Burkholderiales</taxon>
        <taxon>Sphaerotilaceae</taxon>
        <taxon>Roseateles</taxon>
    </lineage>
</organism>
<feature type="chain" id="PRO_5046789337" evidence="1">
    <location>
        <begin position="25"/>
        <end position="257"/>
    </location>
</feature>
<protein>
    <submittedName>
        <fullName evidence="2">Uncharacterized protein</fullName>
    </submittedName>
</protein>
<keyword evidence="3" id="KW-1185">Reference proteome</keyword>